<dbReference type="Pfam" id="PF13874">
    <property type="entry name" value="Nup54"/>
    <property type="match status" value="1"/>
</dbReference>
<dbReference type="EMBL" id="SDRB02011285">
    <property type="protein sequence ID" value="THG01988.1"/>
    <property type="molecule type" value="Genomic_DNA"/>
</dbReference>
<organism evidence="6 7">
    <name type="scientific">Camellia sinensis var. sinensis</name>
    <name type="common">China tea</name>
    <dbReference type="NCBI Taxonomy" id="542762"/>
    <lineage>
        <taxon>Eukaryota</taxon>
        <taxon>Viridiplantae</taxon>
        <taxon>Streptophyta</taxon>
        <taxon>Embryophyta</taxon>
        <taxon>Tracheophyta</taxon>
        <taxon>Spermatophyta</taxon>
        <taxon>Magnoliopsida</taxon>
        <taxon>eudicotyledons</taxon>
        <taxon>Gunneridae</taxon>
        <taxon>Pentapetalae</taxon>
        <taxon>asterids</taxon>
        <taxon>Ericales</taxon>
        <taxon>Theaceae</taxon>
        <taxon>Camellia</taxon>
    </lineage>
</organism>
<evidence type="ECO:0000313" key="6">
    <source>
        <dbReference type="EMBL" id="THG01988.1"/>
    </source>
</evidence>
<dbReference type="STRING" id="542762.A0A4S4DGT4"/>
<feature type="compositionally biased region" description="Polar residues" evidence="4">
    <location>
        <begin position="22"/>
        <end position="43"/>
    </location>
</feature>
<name>A0A4S4DGT4_CAMSN</name>
<comment type="caution">
    <text evidence="6">The sequence shown here is derived from an EMBL/GenBank/DDBJ whole genome shotgun (WGS) entry which is preliminary data.</text>
</comment>
<reference evidence="6 7" key="1">
    <citation type="journal article" date="2018" name="Proc. Natl. Acad. Sci. U.S.A.">
        <title>Draft genome sequence of Camellia sinensis var. sinensis provides insights into the evolution of the tea genome and tea quality.</title>
        <authorList>
            <person name="Wei C."/>
            <person name="Yang H."/>
            <person name="Wang S."/>
            <person name="Zhao J."/>
            <person name="Liu C."/>
            <person name="Gao L."/>
            <person name="Xia E."/>
            <person name="Lu Y."/>
            <person name="Tai Y."/>
            <person name="She G."/>
            <person name="Sun J."/>
            <person name="Cao H."/>
            <person name="Tong W."/>
            <person name="Gao Q."/>
            <person name="Li Y."/>
            <person name="Deng W."/>
            <person name="Jiang X."/>
            <person name="Wang W."/>
            <person name="Chen Q."/>
            <person name="Zhang S."/>
            <person name="Li H."/>
            <person name="Wu J."/>
            <person name="Wang P."/>
            <person name="Li P."/>
            <person name="Shi C."/>
            <person name="Zheng F."/>
            <person name="Jian J."/>
            <person name="Huang B."/>
            <person name="Shan D."/>
            <person name="Shi M."/>
            <person name="Fang C."/>
            <person name="Yue Y."/>
            <person name="Li F."/>
            <person name="Li D."/>
            <person name="Wei S."/>
            <person name="Han B."/>
            <person name="Jiang C."/>
            <person name="Yin Y."/>
            <person name="Xia T."/>
            <person name="Zhang Z."/>
            <person name="Bennetzen J.L."/>
            <person name="Zhao S."/>
            <person name="Wan X."/>
        </authorList>
    </citation>
    <scope>NUCLEOTIDE SEQUENCE [LARGE SCALE GENOMIC DNA]</scope>
    <source>
        <strain evidence="7">cv. Shuchazao</strain>
        <tissue evidence="6">Leaf</tissue>
    </source>
</reference>
<dbReference type="InterPro" id="IPR024864">
    <property type="entry name" value="Nup54/Nup57/Nup44"/>
</dbReference>
<protein>
    <recommendedName>
        <fullName evidence="5">Nucleoporin Nup54 alpha-helical domain-containing protein</fullName>
    </recommendedName>
</protein>
<evidence type="ECO:0000313" key="7">
    <source>
        <dbReference type="Proteomes" id="UP000306102"/>
    </source>
</evidence>
<keyword evidence="7" id="KW-1185">Reference proteome</keyword>
<keyword evidence="2" id="KW-0813">Transport</keyword>
<dbReference type="GO" id="GO:0006607">
    <property type="term" value="P:NLS-bearing protein import into nucleus"/>
    <property type="evidence" value="ECO:0007669"/>
    <property type="project" value="TreeGrafter"/>
</dbReference>
<dbReference type="GO" id="GO:0044613">
    <property type="term" value="C:nuclear pore central transport channel"/>
    <property type="evidence" value="ECO:0007669"/>
    <property type="project" value="TreeGrafter"/>
</dbReference>
<dbReference type="PANTHER" id="PTHR13000">
    <property type="entry name" value="NUCLEOPORIN P54"/>
    <property type="match status" value="1"/>
</dbReference>
<gene>
    <name evidence="6" type="ORF">TEA_002554</name>
</gene>
<evidence type="ECO:0000256" key="3">
    <source>
        <dbReference type="ARBA" id="ARBA00023242"/>
    </source>
</evidence>
<dbReference type="GO" id="GO:0036228">
    <property type="term" value="P:protein localization to nuclear inner membrane"/>
    <property type="evidence" value="ECO:0007669"/>
    <property type="project" value="TreeGrafter"/>
</dbReference>
<dbReference type="PANTHER" id="PTHR13000:SF0">
    <property type="entry name" value="NUCLEOPORIN P54"/>
    <property type="match status" value="1"/>
</dbReference>
<dbReference type="AlphaFoldDB" id="A0A4S4DGT4"/>
<dbReference type="GO" id="GO:0017056">
    <property type="term" value="F:structural constituent of nuclear pore"/>
    <property type="evidence" value="ECO:0007669"/>
    <property type="project" value="TreeGrafter"/>
</dbReference>
<dbReference type="Proteomes" id="UP000306102">
    <property type="component" value="Unassembled WGS sequence"/>
</dbReference>
<evidence type="ECO:0000259" key="5">
    <source>
        <dbReference type="Pfam" id="PF13874"/>
    </source>
</evidence>
<comment type="subcellular location">
    <subcellularLocation>
        <location evidence="1">Nucleus</location>
    </subcellularLocation>
</comment>
<dbReference type="InterPro" id="IPR025712">
    <property type="entry name" value="Nup54_alpha-helical_dom"/>
</dbReference>
<sequence>MFGAQASSSAFATPSPTPLFGTPSSTPAAFGTPSSTPAFGTPSTPSFASGFGGSLFSTPFGAAPQQSQLTPFGNAQLTTQMAPVAPLPFSLADRDIQAIVDAYKEEPGNPKYAFKHLLFSVTEPQFRTKPAGVSDIMWAEAMGKLEGMESSNRERLWPQLVQGFKDLSQRLKPISSSLIIFFFDGFGFDFDFDSLGLVLILILILDFGKEEEELILYLEEDEALRGSHKDFK</sequence>
<feature type="region of interest" description="Disordered" evidence="4">
    <location>
        <begin position="1"/>
        <end position="43"/>
    </location>
</feature>
<evidence type="ECO:0000256" key="2">
    <source>
        <dbReference type="ARBA" id="ARBA00022448"/>
    </source>
</evidence>
<feature type="domain" description="Nucleoporin Nup54 alpha-helical" evidence="5">
    <location>
        <begin position="129"/>
        <end position="172"/>
    </location>
</feature>
<keyword evidence="3" id="KW-0539">Nucleus</keyword>
<accession>A0A4S4DGT4</accession>
<dbReference type="GO" id="GO:0006999">
    <property type="term" value="P:nuclear pore organization"/>
    <property type="evidence" value="ECO:0007669"/>
    <property type="project" value="TreeGrafter"/>
</dbReference>
<evidence type="ECO:0000256" key="1">
    <source>
        <dbReference type="ARBA" id="ARBA00004123"/>
    </source>
</evidence>
<proteinExistence type="predicted"/>
<evidence type="ECO:0000256" key="4">
    <source>
        <dbReference type="SAM" id="MobiDB-lite"/>
    </source>
</evidence>
<feature type="compositionally biased region" description="Low complexity" evidence="4">
    <location>
        <begin position="1"/>
        <end position="14"/>
    </location>
</feature>